<dbReference type="InterPro" id="IPR050111">
    <property type="entry name" value="C-type_lectin/snaclec_domain"/>
</dbReference>
<dbReference type="InterPro" id="IPR033989">
    <property type="entry name" value="CD209-like_CTLD"/>
</dbReference>
<dbReference type="CDD" id="cd03590">
    <property type="entry name" value="CLECT_DC-SIGN_like"/>
    <property type="match status" value="1"/>
</dbReference>
<keyword evidence="4" id="KW-0472">Membrane</keyword>
<proteinExistence type="predicted"/>
<dbReference type="Ensembl" id="ENSLLET00000023468.1">
    <property type="protein sequence ID" value="ENSLLEP00000022598.1"/>
    <property type="gene ID" value="ENSLLEG00000014347.1"/>
</dbReference>
<accession>A0A8C5PGU8</accession>
<evidence type="ECO:0000256" key="2">
    <source>
        <dbReference type="ARBA" id="ARBA00023157"/>
    </source>
</evidence>
<evidence type="ECO:0000313" key="7">
    <source>
        <dbReference type="Proteomes" id="UP000694569"/>
    </source>
</evidence>
<dbReference type="GO" id="GO:0030246">
    <property type="term" value="F:carbohydrate binding"/>
    <property type="evidence" value="ECO:0007669"/>
    <property type="project" value="UniProtKB-KW"/>
</dbReference>
<evidence type="ECO:0000256" key="1">
    <source>
        <dbReference type="ARBA" id="ARBA00022734"/>
    </source>
</evidence>
<keyword evidence="4" id="KW-1133">Transmembrane helix</keyword>
<protein>
    <recommendedName>
        <fullName evidence="5">C-type lectin domain-containing protein</fullName>
    </recommendedName>
</protein>
<sequence>MDSEGKTSREMLDNNLVHTGLPPGWTYFKQKHVIITYGLLGLSYLLILTFFIIVLSRSSKSGTPQTEISSALSKIKNEVENLTQKMDKFQETFKHSIGCDSEWLVYGDNCYYFSITKFNWMKARTFCVRKGSDLAVVTGMWQQRFLSSKVNQKSYWIGLYEGDGNWTWVDGTDYNTSLKFWTDGEPSKNNEKEDCAYIDASGQWSSVPCIHSQMYAICQKQHYLNLIG</sequence>
<dbReference type="InterPro" id="IPR001304">
    <property type="entry name" value="C-type_lectin-like"/>
</dbReference>
<evidence type="ECO:0000256" key="3">
    <source>
        <dbReference type="SAM" id="Coils"/>
    </source>
</evidence>
<dbReference type="GeneTree" id="ENSGT00940000164508"/>
<feature type="domain" description="C-type lectin" evidence="5">
    <location>
        <begin position="106"/>
        <end position="209"/>
    </location>
</feature>
<dbReference type="Pfam" id="PF00059">
    <property type="entry name" value="Lectin_C"/>
    <property type="match status" value="1"/>
</dbReference>
<reference evidence="6" key="2">
    <citation type="submission" date="2025-09" db="UniProtKB">
        <authorList>
            <consortium name="Ensembl"/>
        </authorList>
    </citation>
    <scope>IDENTIFICATION</scope>
</reference>
<feature type="transmembrane region" description="Helical" evidence="4">
    <location>
        <begin position="34"/>
        <end position="55"/>
    </location>
</feature>
<dbReference type="Gene3D" id="3.10.100.10">
    <property type="entry name" value="Mannose-Binding Protein A, subunit A"/>
    <property type="match status" value="1"/>
</dbReference>
<dbReference type="InterPro" id="IPR016186">
    <property type="entry name" value="C-type_lectin-like/link_sf"/>
</dbReference>
<dbReference type="PROSITE" id="PS00615">
    <property type="entry name" value="C_TYPE_LECTIN_1"/>
    <property type="match status" value="1"/>
</dbReference>
<reference evidence="6" key="1">
    <citation type="submission" date="2025-08" db="UniProtKB">
        <authorList>
            <consortium name="Ensembl"/>
        </authorList>
    </citation>
    <scope>IDENTIFICATION</scope>
</reference>
<keyword evidence="2" id="KW-1015">Disulfide bond</keyword>
<keyword evidence="4" id="KW-0812">Transmembrane</keyword>
<dbReference type="PANTHER" id="PTHR22803">
    <property type="entry name" value="MANNOSE, PHOSPHOLIPASE, LECTIN RECEPTOR RELATED"/>
    <property type="match status" value="1"/>
</dbReference>
<dbReference type="SMART" id="SM00034">
    <property type="entry name" value="CLECT"/>
    <property type="match status" value="1"/>
</dbReference>
<keyword evidence="3" id="KW-0175">Coiled coil</keyword>
<dbReference type="OrthoDB" id="2142683at2759"/>
<dbReference type="SUPFAM" id="SSF56436">
    <property type="entry name" value="C-type lectin-like"/>
    <property type="match status" value="1"/>
</dbReference>
<dbReference type="InterPro" id="IPR018378">
    <property type="entry name" value="C-type_lectin_CS"/>
</dbReference>
<name>A0A8C5PGU8_9ANUR</name>
<evidence type="ECO:0000256" key="4">
    <source>
        <dbReference type="SAM" id="Phobius"/>
    </source>
</evidence>
<organism evidence="6 7">
    <name type="scientific">Leptobrachium leishanense</name>
    <name type="common">Leishan spiny toad</name>
    <dbReference type="NCBI Taxonomy" id="445787"/>
    <lineage>
        <taxon>Eukaryota</taxon>
        <taxon>Metazoa</taxon>
        <taxon>Chordata</taxon>
        <taxon>Craniata</taxon>
        <taxon>Vertebrata</taxon>
        <taxon>Euteleostomi</taxon>
        <taxon>Amphibia</taxon>
        <taxon>Batrachia</taxon>
        <taxon>Anura</taxon>
        <taxon>Pelobatoidea</taxon>
        <taxon>Megophryidae</taxon>
        <taxon>Leptobrachium</taxon>
    </lineage>
</organism>
<dbReference type="InterPro" id="IPR016187">
    <property type="entry name" value="CTDL_fold"/>
</dbReference>
<dbReference type="AlphaFoldDB" id="A0A8C5PGU8"/>
<feature type="coiled-coil region" evidence="3">
    <location>
        <begin position="65"/>
        <end position="92"/>
    </location>
</feature>
<evidence type="ECO:0000313" key="6">
    <source>
        <dbReference type="Ensembl" id="ENSLLEP00000022598.1"/>
    </source>
</evidence>
<dbReference type="PROSITE" id="PS50041">
    <property type="entry name" value="C_TYPE_LECTIN_2"/>
    <property type="match status" value="1"/>
</dbReference>
<evidence type="ECO:0000259" key="5">
    <source>
        <dbReference type="PROSITE" id="PS50041"/>
    </source>
</evidence>
<keyword evidence="1" id="KW-0430">Lectin</keyword>
<dbReference type="Proteomes" id="UP000694569">
    <property type="component" value="Unplaced"/>
</dbReference>
<keyword evidence="7" id="KW-1185">Reference proteome</keyword>